<sequence length="119" mass="12867">MDNLNDIIANLTPSDINMLKGVAQSILGGENADGAEPKEEVRPAAAPPNANPLGLGPEDFKMMMKAKTIFDKMNSASNKNTDLILALKPHLSPENQNKADTAVKILKLFDILPLLKDLF</sequence>
<dbReference type="AlphaFoldDB" id="A0A9D2S8Z6"/>
<reference evidence="2" key="1">
    <citation type="journal article" date="2021" name="PeerJ">
        <title>Extensive microbial diversity within the chicken gut microbiome revealed by metagenomics and culture.</title>
        <authorList>
            <person name="Gilroy R."/>
            <person name="Ravi A."/>
            <person name="Getino M."/>
            <person name="Pursley I."/>
            <person name="Horton D.L."/>
            <person name="Alikhan N.F."/>
            <person name="Baker D."/>
            <person name="Gharbi K."/>
            <person name="Hall N."/>
            <person name="Watson M."/>
            <person name="Adriaenssens E.M."/>
            <person name="Foster-Nyarko E."/>
            <person name="Jarju S."/>
            <person name="Secka A."/>
            <person name="Antonio M."/>
            <person name="Oren A."/>
            <person name="Chaudhuri R.R."/>
            <person name="La Ragione R."/>
            <person name="Hildebrand F."/>
            <person name="Pallen M.J."/>
        </authorList>
    </citation>
    <scope>NUCLEOTIDE SEQUENCE</scope>
    <source>
        <strain evidence="2">CHK188-16595</strain>
    </source>
</reference>
<protein>
    <submittedName>
        <fullName evidence="2">Uncharacterized protein</fullName>
    </submittedName>
</protein>
<name>A0A9D2S8Z6_9FIRM</name>
<evidence type="ECO:0000313" key="3">
    <source>
        <dbReference type="Proteomes" id="UP000823877"/>
    </source>
</evidence>
<dbReference type="Proteomes" id="UP000823877">
    <property type="component" value="Unassembled WGS sequence"/>
</dbReference>
<proteinExistence type="predicted"/>
<feature type="region of interest" description="Disordered" evidence="1">
    <location>
        <begin position="29"/>
        <end position="57"/>
    </location>
</feature>
<evidence type="ECO:0000256" key="1">
    <source>
        <dbReference type="SAM" id="MobiDB-lite"/>
    </source>
</evidence>
<organism evidence="2 3">
    <name type="scientific">Candidatus Eubacterium faecale</name>
    <dbReference type="NCBI Taxonomy" id="2838568"/>
    <lineage>
        <taxon>Bacteria</taxon>
        <taxon>Bacillati</taxon>
        <taxon>Bacillota</taxon>
        <taxon>Clostridia</taxon>
        <taxon>Eubacteriales</taxon>
        <taxon>Eubacteriaceae</taxon>
        <taxon>Eubacterium</taxon>
    </lineage>
</organism>
<reference evidence="2" key="2">
    <citation type="submission" date="2021-04" db="EMBL/GenBank/DDBJ databases">
        <authorList>
            <person name="Gilroy R."/>
        </authorList>
    </citation>
    <scope>NUCLEOTIDE SEQUENCE</scope>
    <source>
        <strain evidence="2">CHK188-16595</strain>
    </source>
</reference>
<dbReference type="EMBL" id="DWXN01000004">
    <property type="protein sequence ID" value="HJB74474.1"/>
    <property type="molecule type" value="Genomic_DNA"/>
</dbReference>
<evidence type="ECO:0000313" key="2">
    <source>
        <dbReference type="EMBL" id="HJB74474.1"/>
    </source>
</evidence>
<gene>
    <name evidence="2" type="ORF">IAA37_02235</name>
</gene>
<accession>A0A9D2S8Z6</accession>
<comment type="caution">
    <text evidence="2">The sequence shown here is derived from an EMBL/GenBank/DDBJ whole genome shotgun (WGS) entry which is preliminary data.</text>
</comment>